<accession>A0AAV3Y5F0</accession>
<gene>
    <name evidence="1" type="ORF">PoB_000450700</name>
</gene>
<evidence type="ECO:0000313" key="2">
    <source>
        <dbReference type="Proteomes" id="UP000735302"/>
    </source>
</evidence>
<reference evidence="1 2" key="1">
    <citation type="journal article" date="2021" name="Elife">
        <title>Chloroplast acquisition without the gene transfer in kleptoplastic sea slugs, Plakobranchus ocellatus.</title>
        <authorList>
            <person name="Maeda T."/>
            <person name="Takahashi S."/>
            <person name="Yoshida T."/>
            <person name="Shimamura S."/>
            <person name="Takaki Y."/>
            <person name="Nagai Y."/>
            <person name="Toyoda A."/>
            <person name="Suzuki Y."/>
            <person name="Arimoto A."/>
            <person name="Ishii H."/>
            <person name="Satoh N."/>
            <person name="Nishiyama T."/>
            <person name="Hasebe M."/>
            <person name="Maruyama T."/>
            <person name="Minagawa J."/>
            <person name="Obokata J."/>
            <person name="Shigenobu S."/>
        </authorList>
    </citation>
    <scope>NUCLEOTIDE SEQUENCE [LARGE SCALE GENOMIC DNA]</scope>
</reference>
<keyword evidence="2" id="KW-1185">Reference proteome</keyword>
<organism evidence="1 2">
    <name type="scientific">Plakobranchus ocellatus</name>
    <dbReference type="NCBI Taxonomy" id="259542"/>
    <lineage>
        <taxon>Eukaryota</taxon>
        <taxon>Metazoa</taxon>
        <taxon>Spiralia</taxon>
        <taxon>Lophotrochozoa</taxon>
        <taxon>Mollusca</taxon>
        <taxon>Gastropoda</taxon>
        <taxon>Heterobranchia</taxon>
        <taxon>Euthyneura</taxon>
        <taxon>Panpulmonata</taxon>
        <taxon>Sacoglossa</taxon>
        <taxon>Placobranchoidea</taxon>
        <taxon>Plakobranchidae</taxon>
        <taxon>Plakobranchus</taxon>
    </lineage>
</organism>
<proteinExistence type="predicted"/>
<dbReference type="Proteomes" id="UP000735302">
    <property type="component" value="Unassembled WGS sequence"/>
</dbReference>
<dbReference type="EMBL" id="BLXT01000527">
    <property type="protein sequence ID" value="GFN78001.1"/>
    <property type="molecule type" value="Genomic_DNA"/>
</dbReference>
<dbReference type="AlphaFoldDB" id="A0AAV3Y5F0"/>
<protein>
    <submittedName>
        <fullName evidence="1">Uncharacterized protein</fullName>
    </submittedName>
</protein>
<sequence length="100" mass="11418">MKLNLLRWLDLPKLFFEWLERKSMIPRSKALWRHGDFRSPLGLWLVSGVGARLIFKSLATTLTIALPNFQEARRHVADNEPAGKSGGILLSRVRVPPEMP</sequence>
<comment type="caution">
    <text evidence="1">The sequence shown here is derived from an EMBL/GenBank/DDBJ whole genome shotgun (WGS) entry which is preliminary data.</text>
</comment>
<name>A0AAV3Y5F0_9GAST</name>
<evidence type="ECO:0000313" key="1">
    <source>
        <dbReference type="EMBL" id="GFN78001.1"/>
    </source>
</evidence>